<sequence>MTVMAAATFSYTVWRNPADREDPVNLADLPDDVRAQLEIEPPWPLPDWLVQWRARMRYPLLGDAVRTTWTRGAEPRRSVEALAVEHLDYVVMNMSRDESTRDRSSGWMSLDELPADELYPEDLFPGGLISPGLAGPASSIERGVGIMVDGAPVPGVRLNSDPHVLGLGVDLGEKFLTVVIPREWLSLLRLEFSTRIPAAGA</sequence>
<reference evidence="1 2" key="1">
    <citation type="submission" date="2018-05" db="EMBL/GenBank/DDBJ databases">
        <title>Genetic diversity of glacier-inhabiting Cryobacterium bacteria in China and description of Cryobacterium mengkeensis sp. nov. and Arthrobacter glacialis sp. nov.</title>
        <authorList>
            <person name="Liu Q."/>
            <person name="Xin Y.-H."/>
        </authorList>
    </citation>
    <scope>NUCLEOTIDE SEQUENCE [LARGE SCALE GENOMIC DNA]</scope>
    <source>
        <strain evidence="1 2">LI2</strain>
    </source>
</reference>
<dbReference type="AlphaFoldDB" id="A0A2V5LB55"/>
<gene>
    <name evidence="1" type="ORF">CVV68_05435</name>
</gene>
<organism evidence="1 2">
    <name type="scientific">Arthrobacter livingstonensis</name>
    <dbReference type="NCBI Taxonomy" id="670078"/>
    <lineage>
        <taxon>Bacteria</taxon>
        <taxon>Bacillati</taxon>
        <taxon>Actinomycetota</taxon>
        <taxon>Actinomycetes</taxon>
        <taxon>Micrococcales</taxon>
        <taxon>Micrococcaceae</taxon>
        <taxon>Arthrobacter</taxon>
    </lineage>
</organism>
<dbReference type="Proteomes" id="UP000247832">
    <property type="component" value="Unassembled WGS sequence"/>
</dbReference>
<proteinExistence type="predicted"/>
<evidence type="ECO:0000313" key="1">
    <source>
        <dbReference type="EMBL" id="PYI68739.1"/>
    </source>
</evidence>
<keyword evidence="2" id="KW-1185">Reference proteome</keyword>
<accession>A0A2V5LB55</accession>
<dbReference type="EMBL" id="QJVD01000004">
    <property type="protein sequence ID" value="PYI68739.1"/>
    <property type="molecule type" value="Genomic_DNA"/>
</dbReference>
<comment type="caution">
    <text evidence="1">The sequence shown here is derived from an EMBL/GenBank/DDBJ whole genome shotgun (WGS) entry which is preliminary data.</text>
</comment>
<evidence type="ECO:0000313" key="2">
    <source>
        <dbReference type="Proteomes" id="UP000247832"/>
    </source>
</evidence>
<name>A0A2V5LB55_9MICC</name>
<protein>
    <submittedName>
        <fullName evidence="1">Uncharacterized protein</fullName>
    </submittedName>
</protein>